<dbReference type="AlphaFoldDB" id="A0AAT9LDW1"/>
<name>A0AAT9LDW1_9FIRM</name>
<gene>
    <name evidence="1" type="ORF">IMF26_04115</name>
</gene>
<organism evidence="1">
    <name type="scientific">Candidatus Fermentithermobacillus carboniphilus</name>
    <dbReference type="NCBI Taxonomy" id="3085328"/>
    <lineage>
        <taxon>Bacteria</taxon>
        <taxon>Bacillati</taxon>
        <taxon>Bacillota</taxon>
        <taxon>Candidatus Fermentithermobacillia</taxon>
        <taxon>Candidatus Fermentithermobacillales</taxon>
        <taxon>Candidatus Fermentithermobacillaceae</taxon>
        <taxon>Candidatus Fermentithermobacillus</taxon>
    </lineage>
</organism>
<dbReference type="Pfam" id="PF10050">
    <property type="entry name" value="DUF2284"/>
    <property type="match status" value="1"/>
</dbReference>
<dbReference type="EMBL" id="CP062796">
    <property type="protein sequence ID" value="QUL99249.1"/>
    <property type="molecule type" value="Genomic_DNA"/>
</dbReference>
<proteinExistence type="predicted"/>
<dbReference type="KEGG" id="fcz:IMF26_04115"/>
<reference evidence="1" key="2">
    <citation type="journal article" date="2023" name="Biology">
        <title>Prokaryotic Life Associated with Coal-Fire Gas Vents Revealed by Metagenomics.</title>
        <authorList>
            <person name="Kadnikov V.V."/>
            <person name="Mardanov A.V."/>
            <person name="Beletsky A.V."/>
            <person name="Karnachuk O.V."/>
            <person name="Ravin N.V."/>
        </authorList>
    </citation>
    <scope>NUCLEOTIDE SEQUENCE</scope>
    <source>
        <strain evidence="1">Bu02</strain>
    </source>
</reference>
<reference evidence="1" key="1">
    <citation type="submission" date="2020-10" db="EMBL/GenBank/DDBJ databases">
        <authorList>
            <person name="Kadnikov V."/>
            <person name="Beletsky A.V."/>
            <person name="Mardanov A.V."/>
            <person name="Karnachuk O.V."/>
            <person name="Ravin N.V."/>
        </authorList>
    </citation>
    <scope>NUCLEOTIDE SEQUENCE</scope>
    <source>
        <strain evidence="1">Bu02</strain>
    </source>
</reference>
<dbReference type="InterPro" id="IPR019271">
    <property type="entry name" value="DUF2284_metal-binding"/>
</dbReference>
<evidence type="ECO:0000313" key="1">
    <source>
        <dbReference type="EMBL" id="QUL99249.1"/>
    </source>
</evidence>
<accession>A0AAT9LDW1</accession>
<sequence>MTEQERLFWVSKAMALGASQAWMIAIDDVVMDPRARLKCRVPLCSSFGKNLMCPPFLLSYRESEEAIRRYNWGLLVKLEVQAIIERDRDLIHAGALDLHKIINQLEKVAFERGYRFAAGLIGGTCRLCDRCAAETGGTICRHPFEARPSMEAMGIDVVATLERLGIEAPEFPPRDKVEWIGLLLLE</sequence>
<protein>
    <submittedName>
        <fullName evidence="1">DUF2284 domain-containing protein</fullName>
    </submittedName>
</protein>